<dbReference type="EMBL" id="CAXLJM020000041">
    <property type="protein sequence ID" value="CAL8109539.1"/>
    <property type="molecule type" value="Genomic_DNA"/>
</dbReference>
<sequence>MPCRIYLRHQQTWCQRHSHSSQDTKVVAPLWAKEGLKVLGEHLKGITFEVFDNESYPKRHNTPSSNVPVESFTISEDFNGQSLKILQQIARNESHNTTGVINTSLYSDIKDRRVLYSIRDLVRQCVVVGVDEAKKCGGYNCVKEKQTKQRVYVCDLAALQFQQPYNTGRFVLIEENPHKGILDDLIYENVVGERKKQFEEVKKSWESNDTEARNRYIRHDGYGLPGRSSCFIDSKAYQKFVALDVLISGLALSELASLHGDKLNFKFLKYGTGFFAWKFSSELDKLILKGVMDGLEHLFMRNDPKVLNTIKHVELPFYKIDPNSLKRIKDFKTRYGVDIIASTNDALKQTRTSGTKRLITATTNCGDNHAACGNEMGYSSVDAAIAENLVSKGNIFSANINTMMSEGYIEI</sequence>
<accession>A0ABP1QPC5</accession>
<organism evidence="1 2">
    <name type="scientific">Orchesella dallaii</name>
    <dbReference type="NCBI Taxonomy" id="48710"/>
    <lineage>
        <taxon>Eukaryota</taxon>
        <taxon>Metazoa</taxon>
        <taxon>Ecdysozoa</taxon>
        <taxon>Arthropoda</taxon>
        <taxon>Hexapoda</taxon>
        <taxon>Collembola</taxon>
        <taxon>Entomobryomorpha</taxon>
        <taxon>Entomobryoidea</taxon>
        <taxon>Orchesellidae</taxon>
        <taxon>Orchesellinae</taxon>
        <taxon>Orchesella</taxon>
    </lineage>
</organism>
<protein>
    <submittedName>
        <fullName evidence="1">Uncharacterized protein</fullName>
    </submittedName>
</protein>
<keyword evidence="2" id="KW-1185">Reference proteome</keyword>
<gene>
    <name evidence="1" type="ORF">ODALV1_LOCUS13459</name>
</gene>
<name>A0ABP1QPC5_9HEXA</name>
<evidence type="ECO:0000313" key="2">
    <source>
        <dbReference type="Proteomes" id="UP001642540"/>
    </source>
</evidence>
<proteinExistence type="predicted"/>
<evidence type="ECO:0000313" key="1">
    <source>
        <dbReference type="EMBL" id="CAL8109539.1"/>
    </source>
</evidence>
<reference evidence="1 2" key="1">
    <citation type="submission" date="2024-08" db="EMBL/GenBank/DDBJ databases">
        <authorList>
            <person name="Cucini C."/>
            <person name="Frati F."/>
        </authorList>
    </citation>
    <scope>NUCLEOTIDE SEQUENCE [LARGE SCALE GENOMIC DNA]</scope>
</reference>
<dbReference type="Proteomes" id="UP001642540">
    <property type="component" value="Unassembled WGS sequence"/>
</dbReference>
<comment type="caution">
    <text evidence="1">The sequence shown here is derived from an EMBL/GenBank/DDBJ whole genome shotgun (WGS) entry which is preliminary data.</text>
</comment>